<protein>
    <submittedName>
        <fullName evidence="1">Uncharacterized protein</fullName>
    </submittedName>
</protein>
<dbReference type="AlphaFoldDB" id="A0A8J5KV28"/>
<evidence type="ECO:0000313" key="1">
    <source>
        <dbReference type="EMBL" id="KAG6491853.1"/>
    </source>
</evidence>
<sequence>MADSSSLIPASVLLDLGDKIYEKQKNVVCEIVGIIKHLAFYGEHDKISTVINLLTLEFALSLQENLRKVSSRQS</sequence>
<dbReference type="EMBL" id="JACMSC010000013">
    <property type="protein sequence ID" value="KAG6491853.1"/>
    <property type="molecule type" value="Genomic_DNA"/>
</dbReference>
<accession>A0A8J5KV28</accession>
<comment type="caution">
    <text evidence="1">The sequence shown here is derived from an EMBL/GenBank/DDBJ whole genome shotgun (WGS) entry which is preliminary data.</text>
</comment>
<evidence type="ECO:0000313" key="2">
    <source>
        <dbReference type="Proteomes" id="UP000734854"/>
    </source>
</evidence>
<proteinExistence type="predicted"/>
<keyword evidence="2" id="KW-1185">Reference proteome</keyword>
<dbReference type="Proteomes" id="UP000734854">
    <property type="component" value="Unassembled WGS sequence"/>
</dbReference>
<gene>
    <name evidence="1" type="ORF">ZIOFF_046792</name>
</gene>
<organism evidence="1 2">
    <name type="scientific">Zingiber officinale</name>
    <name type="common">Ginger</name>
    <name type="synonym">Amomum zingiber</name>
    <dbReference type="NCBI Taxonomy" id="94328"/>
    <lineage>
        <taxon>Eukaryota</taxon>
        <taxon>Viridiplantae</taxon>
        <taxon>Streptophyta</taxon>
        <taxon>Embryophyta</taxon>
        <taxon>Tracheophyta</taxon>
        <taxon>Spermatophyta</taxon>
        <taxon>Magnoliopsida</taxon>
        <taxon>Liliopsida</taxon>
        <taxon>Zingiberales</taxon>
        <taxon>Zingiberaceae</taxon>
        <taxon>Zingiber</taxon>
    </lineage>
</organism>
<name>A0A8J5KV28_ZINOF</name>
<reference evidence="1 2" key="1">
    <citation type="submission" date="2020-08" db="EMBL/GenBank/DDBJ databases">
        <title>Plant Genome Project.</title>
        <authorList>
            <person name="Zhang R.-G."/>
        </authorList>
    </citation>
    <scope>NUCLEOTIDE SEQUENCE [LARGE SCALE GENOMIC DNA]</scope>
    <source>
        <tissue evidence="1">Rhizome</tissue>
    </source>
</reference>